<evidence type="ECO:0000313" key="2">
    <source>
        <dbReference type="Proteomes" id="UP000585474"/>
    </source>
</evidence>
<comment type="caution">
    <text evidence="1">The sequence shown here is derived from an EMBL/GenBank/DDBJ whole genome shotgun (WGS) entry which is preliminary data.</text>
</comment>
<protein>
    <submittedName>
        <fullName evidence="1">Uncharacterized protein</fullName>
    </submittedName>
</protein>
<evidence type="ECO:0000313" key="1">
    <source>
        <dbReference type="EMBL" id="GFY95274.1"/>
    </source>
</evidence>
<sequence>MEEGPTLMELREAQRAYLYKTKYNFKAGGNGAWWTGLLLGGISLYGGHFISWRAAGLTFVEESIRRASLHGRSPLCGGTRTARAIARERGLALWRGCSEEEKMMPFMGPEHPLEPQGSLLANNLNEKPTNMPQNAYAQVTRIGGGVVLRDCRHLLFVIGCVGLSTLGGGGSSILFAVNHEKQAPLFPNGVECEKLDALLAEVSLLELWWALDHQESPEVEEVSDLERDIMGWQVVDAKGRCPSQVVLDLGDRTKGRHMVVAKGR</sequence>
<organism evidence="1 2">
    <name type="scientific">Actinidia rufa</name>
    <dbReference type="NCBI Taxonomy" id="165716"/>
    <lineage>
        <taxon>Eukaryota</taxon>
        <taxon>Viridiplantae</taxon>
        <taxon>Streptophyta</taxon>
        <taxon>Embryophyta</taxon>
        <taxon>Tracheophyta</taxon>
        <taxon>Spermatophyta</taxon>
        <taxon>Magnoliopsida</taxon>
        <taxon>eudicotyledons</taxon>
        <taxon>Gunneridae</taxon>
        <taxon>Pentapetalae</taxon>
        <taxon>asterids</taxon>
        <taxon>Ericales</taxon>
        <taxon>Actinidiaceae</taxon>
        <taxon>Actinidia</taxon>
    </lineage>
</organism>
<name>A0A7J0F991_9ERIC</name>
<dbReference type="Proteomes" id="UP000585474">
    <property type="component" value="Unassembled WGS sequence"/>
</dbReference>
<dbReference type="AlphaFoldDB" id="A0A7J0F991"/>
<keyword evidence="2" id="KW-1185">Reference proteome</keyword>
<proteinExistence type="predicted"/>
<accession>A0A7J0F991</accession>
<gene>
    <name evidence="1" type="ORF">Acr_10g0006590</name>
</gene>
<reference evidence="1 2" key="1">
    <citation type="submission" date="2019-07" db="EMBL/GenBank/DDBJ databases">
        <title>De Novo Assembly of kiwifruit Actinidia rufa.</title>
        <authorList>
            <person name="Sugita-Konishi S."/>
            <person name="Sato K."/>
            <person name="Mori E."/>
            <person name="Abe Y."/>
            <person name="Kisaki G."/>
            <person name="Hamano K."/>
            <person name="Suezawa K."/>
            <person name="Otani M."/>
            <person name="Fukuda T."/>
            <person name="Manabe T."/>
            <person name="Gomi K."/>
            <person name="Tabuchi M."/>
            <person name="Akimitsu K."/>
            <person name="Kataoka I."/>
        </authorList>
    </citation>
    <scope>NUCLEOTIDE SEQUENCE [LARGE SCALE GENOMIC DNA]</scope>
    <source>
        <strain evidence="2">cv. Fuchu</strain>
    </source>
</reference>
<dbReference type="EMBL" id="BJWL01000010">
    <property type="protein sequence ID" value="GFY95274.1"/>
    <property type="molecule type" value="Genomic_DNA"/>
</dbReference>